<evidence type="ECO:0000313" key="9">
    <source>
        <dbReference type="Proteomes" id="UP000248897"/>
    </source>
</evidence>
<feature type="transmembrane region" description="Helical" evidence="6">
    <location>
        <begin position="72"/>
        <end position="94"/>
    </location>
</feature>
<dbReference type="STRING" id="82996.ADP72_00495"/>
<sequence>MMIDMSAVIAVFTLYVVGVVVPGPNFVAVAHKAVSARRAEAFALVAGIVLVNLFWASGAILGIGLVFALFPWLAMAVKIAGAGYLIWFGCRLFAKAKPVSGLISASTREKSGSRVAFVQGIATNIANPKSVAFYAAVFSSAAPAHVSVATFVAMLAEVAVIAGSWYGLVVLVLSHAPIASAYRRSKAHIDRVCGALIVGLGIRQLLR</sequence>
<evidence type="ECO:0000256" key="6">
    <source>
        <dbReference type="SAM" id="Phobius"/>
    </source>
</evidence>
<name>A0A2X4UTE4_SERPL</name>
<evidence type="ECO:0000313" key="7">
    <source>
        <dbReference type="EMBL" id="QPS21231.1"/>
    </source>
</evidence>
<keyword evidence="4 6" id="KW-1133">Transmembrane helix</keyword>
<dbReference type="EMBL" id="LS483469">
    <property type="protein sequence ID" value="SQI37922.1"/>
    <property type="molecule type" value="Genomic_DNA"/>
</dbReference>
<feature type="transmembrane region" description="Helical" evidence="6">
    <location>
        <begin position="131"/>
        <end position="156"/>
    </location>
</feature>
<dbReference type="GO" id="GO:0015171">
    <property type="term" value="F:amino acid transmembrane transporter activity"/>
    <property type="evidence" value="ECO:0007669"/>
    <property type="project" value="TreeGrafter"/>
</dbReference>
<organism evidence="8 9">
    <name type="scientific">Serratia plymuthica</name>
    <dbReference type="NCBI Taxonomy" id="82996"/>
    <lineage>
        <taxon>Bacteria</taxon>
        <taxon>Pseudomonadati</taxon>
        <taxon>Pseudomonadota</taxon>
        <taxon>Gammaproteobacteria</taxon>
        <taxon>Enterobacterales</taxon>
        <taxon>Yersiniaceae</taxon>
        <taxon>Serratia</taxon>
    </lineage>
</organism>
<keyword evidence="5 6" id="KW-0472">Membrane</keyword>
<dbReference type="InterPro" id="IPR001123">
    <property type="entry name" value="LeuE-type"/>
</dbReference>
<keyword evidence="10" id="KW-1185">Reference proteome</keyword>
<dbReference type="Proteomes" id="UP000594967">
    <property type="component" value="Chromosome"/>
</dbReference>
<comment type="subcellular location">
    <subcellularLocation>
        <location evidence="1">Cell membrane</location>
        <topology evidence="1">Multi-pass membrane protein</topology>
    </subcellularLocation>
</comment>
<proteinExistence type="predicted"/>
<accession>A0A2X4UTE4</accession>
<evidence type="ECO:0000313" key="10">
    <source>
        <dbReference type="Proteomes" id="UP000594967"/>
    </source>
</evidence>
<dbReference type="PANTHER" id="PTHR30086">
    <property type="entry name" value="ARGININE EXPORTER PROTEIN ARGO"/>
    <property type="match status" value="1"/>
</dbReference>
<evidence type="ECO:0000256" key="4">
    <source>
        <dbReference type="ARBA" id="ARBA00022989"/>
    </source>
</evidence>
<evidence type="ECO:0000256" key="5">
    <source>
        <dbReference type="ARBA" id="ARBA00023136"/>
    </source>
</evidence>
<evidence type="ECO:0000256" key="3">
    <source>
        <dbReference type="ARBA" id="ARBA00022692"/>
    </source>
</evidence>
<reference evidence="7 10" key="2">
    <citation type="submission" date="2020-12" db="EMBL/GenBank/DDBJ databases">
        <title>FDA dAtabase for Regulatory Grade micrObial Sequences (FDA-ARGOS): Supporting development and validation of Infectious Disease Dx tests.</title>
        <authorList>
            <person name="Sproer C."/>
            <person name="Gronow S."/>
            <person name="Severitt S."/>
            <person name="Schroder I."/>
            <person name="Tallon L."/>
            <person name="Sadzewicz L."/>
            <person name="Zhao X."/>
            <person name="Boylan J."/>
            <person name="Ott S."/>
            <person name="Bowen H."/>
            <person name="Vavikolanu K."/>
            <person name="Mehta A."/>
            <person name="Aluvathingal J."/>
            <person name="Nadendla S."/>
            <person name="Lowell S."/>
            <person name="Myers T."/>
            <person name="Yan Y."/>
            <person name="Sichtig H."/>
        </authorList>
    </citation>
    <scope>NUCLEOTIDE SEQUENCE [LARGE SCALE GENOMIC DNA]</scope>
    <source>
        <strain evidence="7 10">FDAARGOS_907</strain>
    </source>
</reference>
<dbReference type="GO" id="GO:0005886">
    <property type="term" value="C:plasma membrane"/>
    <property type="evidence" value="ECO:0007669"/>
    <property type="project" value="UniProtKB-SubCell"/>
</dbReference>
<dbReference type="EMBL" id="CP065673">
    <property type="protein sequence ID" value="QPS21231.1"/>
    <property type="molecule type" value="Genomic_DNA"/>
</dbReference>
<keyword evidence="2" id="KW-1003">Cell membrane</keyword>
<reference evidence="8 9" key="1">
    <citation type="submission" date="2018-06" db="EMBL/GenBank/DDBJ databases">
        <authorList>
            <consortium name="Pathogen Informatics"/>
            <person name="Doyle S."/>
        </authorList>
    </citation>
    <scope>NUCLEOTIDE SEQUENCE [LARGE SCALE GENOMIC DNA]</scope>
    <source>
        <strain evidence="8 9">NCTC12961</strain>
    </source>
</reference>
<gene>
    <name evidence="8" type="primary">rhtC_5</name>
    <name evidence="7" type="ORF">I6G64_02010</name>
    <name evidence="8" type="ORF">NCTC12961_02505</name>
</gene>
<dbReference type="Proteomes" id="UP000248897">
    <property type="component" value="Chromosome 1"/>
</dbReference>
<dbReference type="PANTHER" id="PTHR30086:SF19">
    <property type="entry name" value="THREONINE EFFLUX PROTEIN"/>
    <property type="match status" value="1"/>
</dbReference>
<evidence type="ECO:0000256" key="2">
    <source>
        <dbReference type="ARBA" id="ARBA00022475"/>
    </source>
</evidence>
<protein>
    <submittedName>
        <fullName evidence="7">LysE family transporter</fullName>
    </submittedName>
    <submittedName>
        <fullName evidence="8">Threonine efflux protein</fullName>
    </submittedName>
</protein>
<feature type="transmembrane region" description="Helical" evidence="6">
    <location>
        <begin position="162"/>
        <end position="182"/>
    </location>
</feature>
<feature type="transmembrane region" description="Helical" evidence="6">
    <location>
        <begin position="41"/>
        <end position="66"/>
    </location>
</feature>
<feature type="transmembrane region" description="Helical" evidence="6">
    <location>
        <begin position="6"/>
        <end position="29"/>
    </location>
</feature>
<keyword evidence="3 6" id="KW-0812">Transmembrane</keyword>
<dbReference type="AlphaFoldDB" id="A0A2X4UTE4"/>
<evidence type="ECO:0000256" key="1">
    <source>
        <dbReference type="ARBA" id="ARBA00004651"/>
    </source>
</evidence>
<dbReference type="Pfam" id="PF01810">
    <property type="entry name" value="LysE"/>
    <property type="match status" value="1"/>
</dbReference>
<evidence type="ECO:0000313" key="8">
    <source>
        <dbReference type="EMBL" id="SQI37922.1"/>
    </source>
</evidence>